<comment type="caution">
    <text evidence="1">The sequence shown here is derived from an EMBL/GenBank/DDBJ whole genome shotgun (WGS) entry which is preliminary data.</text>
</comment>
<dbReference type="Proteomes" id="UP000299102">
    <property type="component" value="Unassembled WGS sequence"/>
</dbReference>
<dbReference type="EMBL" id="BGZK01000063">
    <property type="protein sequence ID" value="GBP14396.1"/>
    <property type="molecule type" value="Genomic_DNA"/>
</dbReference>
<protein>
    <submittedName>
        <fullName evidence="1">Uncharacterized protein</fullName>
    </submittedName>
</protein>
<organism evidence="1 2">
    <name type="scientific">Eumeta variegata</name>
    <name type="common">Bagworm moth</name>
    <name type="synonym">Eumeta japonica</name>
    <dbReference type="NCBI Taxonomy" id="151549"/>
    <lineage>
        <taxon>Eukaryota</taxon>
        <taxon>Metazoa</taxon>
        <taxon>Ecdysozoa</taxon>
        <taxon>Arthropoda</taxon>
        <taxon>Hexapoda</taxon>
        <taxon>Insecta</taxon>
        <taxon>Pterygota</taxon>
        <taxon>Neoptera</taxon>
        <taxon>Endopterygota</taxon>
        <taxon>Lepidoptera</taxon>
        <taxon>Glossata</taxon>
        <taxon>Ditrysia</taxon>
        <taxon>Tineoidea</taxon>
        <taxon>Psychidae</taxon>
        <taxon>Oiketicinae</taxon>
        <taxon>Eumeta</taxon>
    </lineage>
</organism>
<sequence>MDIGRITSSIVLVDLTVNPRFGSALNSHPDIAPDSVFDRAHDSNPDSTPNFVPGLNLDLPTPALDSLAFNFDYDNNNGADLNKSRKILISKLKYRLY</sequence>
<evidence type="ECO:0000313" key="1">
    <source>
        <dbReference type="EMBL" id="GBP14396.1"/>
    </source>
</evidence>
<proteinExistence type="predicted"/>
<reference evidence="1 2" key="1">
    <citation type="journal article" date="2019" name="Commun. Biol.">
        <title>The bagworm genome reveals a unique fibroin gene that provides high tensile strength.</title>
        <authorList>
            <person name="Kono N."/>
            <person name="Nakamura H."/>
            <person name="Ohtoshi R."/>
            <person name="Tomita M."/>
            <person name="Numata K."/>
            <person name="Arakawa K."/>
        </authorList>
    </citation>
    <scope>NUCLEOTIDE SEQUENCE [LARGE SCALE GENOMIC DNA]</scope>
</reference>
<accession>A0A4C1TJN0</accession>
<gene>
    <name evidence="1" type="ORF">EVAR_92385_1</name>
</gene>
<evidence type="ECO:0000313" key="2">
    <source>
        <dbReference type="Proteomes" id="UP000299102"/>
    </source>
</evidence>
<keyword evidence="2" id="KW-1185">Reference proteome</keyword>
<name>A0A4C1TJN0_EUMVA</name>
<dbReference type="AlphaFoldDB" id="A0A4C1TJN0"/>